<dbReference type="EMBL" id="LWMN01000010">
    <property type="protein sequence ID" value="OAQ56550.1"/>
    <property type="molecule type" value="Genomic_DNA"/>
</dbReference>
<evidence type="ECO:0000259" key="4">
    <source>
        <dbReference type="PROSITE" id="PS51910"/>
    </source>
</evidence>
<dbReference type="GO" id="GO:0000272">
    <property type="term" value="P:polysaccharide catabolic process"/>
    <property type="evidence" value="ECO:0007669"/>
    <property type="project" value="UniProtKB-KW"/>
</dbReference>
<name>A0A179EUA9_ENTTH</name>
<dbReference type="Pfam" id="PF02839">
    <property type="entry name" value="CBM_5_12"/>
    <property type="match status" value="1"/>
</dbReference>
<dbReference type="InterPro" id="IPR013783">
    <property type="entry name" value="Ig-like_fold"/>
</dbReference>
<dbReference type="GO" id="GO:0004553">
    <property type="term" value="F:hydrolase activity, hydrolyzing O-glycosyl compounds"/>
    <property type="evidence" value="ECO:0007669"/>
    <property type="project" value="InterPro"/>
</dbReference>
<reference evidence="5 6" key="1">
    <citation type="submission" date="2016-04" db="EMBL/GenBank/DDBJ databases">
        <title>Draft genome of an Enterococcus thailandicus strain isolated from bovine feces.</title>
        <authorList>
            <person name="Beukers A.G."/>
            <person name="Zaheer R."/>
            <person name="Goji N."/>
            <person name="Cook S.R."/>
            <person name="Amoako K."/>
            <person name="Chaves A.V."/>
            <person name="Ward M.P."/>
            <person name="Mcallister T.A."/>
        </authorList>
    </citation>
    <scope>NUCLEOTIDE SEQUENCE [LARGE SCALE GENOMIC DNA]</scope>
    <source>
        <strain evidence="5 6">F0711D 46</strain>
    </source>
</reference>
<dbReference type="Gene3D" id="3.20.20.80">
    <property type="entry name" value="Glycosidases"/>
    <property type="match status" value="1"/>
</dbReference>
<organism evidence="5 6">
    <name type="scientific">Enterococcus thailandicus</name>
    <dbReference type="NCBI Taxonomy" id="417368"/>
    <lineage>
        <taxon>Bacteria</taxon>
        <taxon>Bacillati</taxon>
        <taxon>Bacillota</taxon>
        <taxon>Bacilli</taxon>
        <taxon>Lactobacillales</taxon>
        <taxon>Enterococcaceae</taxon>
        <taxon>Enterococcus</taxon>
    </lineage>
</organism>
<dbReference type="PROSITE" id="PS50268">
    <property type="entry name" value="CADHERIN_2"/>
    <property type="match status" value="1"/>
</dbReference>
<dbReference type="InterPro" id="IPR001223">
    <property type="entry name" value="Glyco_hydro18_cat"/>
</dbReference>
<accession>A0A179EUA9</accession>
<dbReference type="SMART" id="SM00495">
    <property type="entry name" value="ChtBD3"/>
    <property type="match status" value="3"/>
</dbReference>
<evidence type="ECO:0000313" key="6">
    <source>
        <dbReference type="Proteomes" id="UP000078516"/>
    </source>
</evidence>
<evidence type="ECO:0000313" key="5">
    <source>
        <dbReference type="EMBL" id="OAQ56550.1"/>
    </source>
</evidence>
<dbReference type="Proteomes" id="UP000078516">
    <property type="component" value="Unassembled WGS sequence"/>
</dbReference>
<feature type="domain" description="Cadherin" evidence="3">
    <location>
        <begin position="517"/>
        <end position="575"/>
    </location>
</feature>
<dbReference type="SUPFAM" id="SSF51055">
    <property type="entry name" value="Carbohydrate binding domain"/>
    <property type="match status" value="2"/>
</dbReference>
<dbReference type="PROSITE" id="PS51910">
    <property type="entry name" value="GH18_2"/>
    <property type="match status" value="1"/>
</dbReference>
<keyword evidence="1" id="KW-0378">Hydrolase</keyword>
<feature type="domain" description="GH18" evidence="4">
    <location>
        <begin position="165"/>
        <end position="469"/>
    </location>
</feature>
<dbReference type="InterPro" id="IPR002126">
    <property type="entry name" value="Cadherin-like_dom"/>
</dbReference>
<keyword evidence="2" id="KW-0119">Carbohydrate metabolism</keyword>
<sequence length="743" mass="80571">MILLKKEQLIKKVASPLICGLMLGGLAVSTIQPIIQVRAEEKTSSKATTSLTEEAWLEWSEVTKLTEFGSSDTTGKQVKHNGKIYAATWWKNGATDVAPGSGEATSTGWEEVGTIASDGSVTLNAGVTANPFEPTIDPNVDPNTPYAGVDAGQGVKWGEKVFAPYIDGGLWYNGENGYQGLYPLGQEVKKSNISYANIGFIVSDPSNPKTASFGGYYNVDGTGTNGSVVTAFANQIKEFRAQGGDVLVSFGGENGTPLQDVYDNAEELADKYIEIVEHYGLTTIDFDIEGAHVRDKEAWERNNDAIKIMQDKLGDEAPDVWYTFPVLPTGLVGEGTDNDAYNVLQDAVQKKVNVHGVNIMTMCFGPSFVTGPTDTYHTYVEQASESLAGQIKRIYSDANQDLTDSQIYQKIGLTPWVGKSSQANETFTQSDAKALLAYANEKQIGMLSFWSLNRDNDLNEDLKNTGLEQETYEFSKIMGEFDGDLGVRDQAPVIKGATNETIELNDSFDVLAGVTAIDQEDGDLTAKITTTGTVDSAKVGEYQVTYSVTDSQKNHSEKVRTITVVDPNANTKPIFSGLKDQTIEVGTNFDKLAGVTANDQEDGDLTAKIAVTGDVDTSKAGANVLTYTVSDSKGEKTTQTITITVQEKESIPAYSATTVYVKGDKVSYQGTTYTAKWWTKGDTPGSAQVWEKEIIKNEDGSVDYYKGGTYVAGDLVNYNGKQYLAKWWTQSVPGSDASWELKK</sequence>
<proteinExistence type="predicted"/>
<dbReference type="CDD" id="cd12204">
    <property type="entry name" value="CBD_like"/>
    <property type="match status" value="1"/>
</dbReference>
<dbReference type="Pfam" id="PF16403">
    <property type="entry name" value="Bact_surface_Ig-like"/>
    <property type="match status" value="2"/>
</dbReference>
<dbReference type="InterPro" id="IPR052750">
    <property type="entry name" value="GH18_Chitinase"/>
</dbReference>
<dbReference type="Pfam" id="PF14600">
    <property type="entry name" value="CBM_5_12_2"/>
    <property type="match status" value="1"/>
</dbReference>
<evidence type="ECO:0000256" key="2">
    <source>
        <dbReference type="ARBA" id="ARBA00023326"/>
    </source>
</evidence>
<dbReference type="CDD" id="cd06543">
    <property type="entry name" value="GH18_PF-ChiA-like"/>
    <property type="match status" value="1"/>
</dbReference>
<dbReference type="GO" id="GO:0007156">
    <property type="term" value="P:homophilic cell adhesion via plasma membrane adhesion molecules"/>
    <property type="evidence" value="ECO:0007669"/>
    <property type="project" value="InterPro"/>
</dbReference>
<dbReference type="InterPro" id="IPR036573">
    <property type="entry name" value="CBM_sf_5/12"/>
</dbReference>
<keyword evidence="6" id="KW-1185">Reference proteome</keyword>
<dbReference type="InterPro" id="IPR032179">
    <property type="entry name" value="Cry22Aa_Ig-like"/>
</dbReference>
<dbReference type="InterPro" id="IPR003610">
    <property type="entry name" value="CBM5/12"/>
</dbReference>
<dbReference type="SUPFAM" id="SSF51445">
    <property type="entry name" value="(Trans)glycosidases"/>
    <property type="match status" value="1"/>
</dbReference>
<dbReference type="PANTHER" id="PTHR42976">
    <property type="entry name" value="BIFUNCTIONAL CHITINASE/LYSOZYME-RELATED"/>
    <property type="match status" value="1"/>
</dbReference>
<evidence type="ECO:0000256" key="1">
    <source>
        <dbReference type="ARBA" id="ARBA00022801"/>
    </source>
</evidence>
<dbReference type="GO" id="GO:0016020">
    <property type="term" value="C:membrane"/>
    <property type="evidence" value="ECO:0007669"/>
    <property type="project" value="InterPro"/>
</dbReference>
<dbReference type="AlphaFoldDB" id="A0A179EUA9"/>
<keyword evidence="2" id="KW-0624">Polysaccharide degradation</keyword>
<dbReference type="GO" id="GO:0005576">
    <property type="term" value="C:extracellular region"/>
    <property type="evidence" value="ECO:0007669"/>
    <property type="project" value="InterPro"/>
</dbReference>
<dbReference type="InterPro" id="IPR017853">
    <property type="entry name" value="GH"/>
</dbReference>
<dbReference type="Gene3D" id="2.10.10.20">
    <property type="entry name" value="Carbohydrate-binding module superfamily 5/12"/>
    <property type="match status" value="3"/>
</dbReference>
<dbReference type="CDD" id="cd12215">
    <property type="entry name" value="ChiC_BD"/>
    <property type="match status" value="1"/>
</dbReference>
<dbReference type="PANTHER" id="PTHR42976:SF1">
    <property type="entry name" value="GH18 DOMAIN-CONTAINING PROTEIN-RELATED"/>
    <property type="match status" value="1"/>
</dbReference>
<dbReference type="GO" id="GO:0030246">
    <property type="term" value="F:carbohydrate binding"/>
    <property type="evidence" value="ECO:0007669"/>
    <property type="project" value="InterPro"/>
</dbReference>
<comment type="caution">
    <text evidence="5">The sequence shown here is derived from an EMBL/GenBank/DDBJ whole genome shotgun (WGS) entry which is preliminary data.</text>
</comment>
<dbReference type="GO" id="GO:0005509">
    <property type="term" value="F:calcium ion binding"/>
    <property type="evidence" value="ECO:0007669"/>
    <property type="project" value="InterPro"/>
</dbReference>
<gene>
    <name evidence="5" type="ORF">A6E74_03830</name>
</gene>
<dbReference type="InterPro" id="IPR032798">
    <property type="entry name" value="CBM_5_12_2"/>
</dbReference>
<dbReference type="Gene3D" id="2.60.40.10">
    <property type="entry name" value="Immunoglobulins"/>
    <property type="match status" value="2"/>
</dbReference>
<protein>
    <submittedName>
        <fullName evidence="5">Uncharacterized protein</fullName>
    </submittedName>
</protein>
<evidence type="ECO:0000259" key="3">
    <source>
        <dbReference type="PROSITE" id="PS50268"/>
    </source>
</evidence>